<dbReference type="PANTHER" id="PTHR43601:SF11">
    <property type="entry name" value="EXPRESSED PROTEIN"/>
    <property type="match status" value="1"/>
</dbReference>
<organism evidence="4 5">
    <name type="scientific">Oryza rufipogon</name>
    <name type="common">Brownbeard rice</name>
    <name type="synonym">Asian wild rice</name>
    <dbReference type="NCBI Taxonomy" id="4529"/>
    <lineage>
        <taxon>Eukaryota</taxon>
        <taxon>Viridiplantae</taxon>
        <taxon>Streptophyta</taxon>
        <taxon>Embryophyta</taxon>
        <taxon>Tracheophyta</taxon>
        <taxon>Spermatophyta</taxon>
        <taxon>Magnoliopsida</taxon>
        <taxon>Liliopsida</taxon>
        <taxon>Poales</taxon>
        <taxon>Poaceae</taxon>
        <taxon>BOP clade</taxon>
        <taxon>Oryzoideae</taxon>
        <taxon>Oryzeae</taxon>
        <taxon>Oryzinae</taxon>
        <taxon>Oryza</taxon>
    </lineage>
</organism>
<dbReference type="GO" id="GO:0045454">
    <property type="term" value="P:cell redox homeostasis"/>
    <property type="evidence" value="ECO:0007669"/>
    <property type="project" value="TreeGrafter"/>
</dbReference>
<dbReference type="Gramene" id="ORUFI11G20180.1">
    <property type="protein sequence ID" value="ORUFI11G20180.1"/>
    <property type="gene ID" value="ORUFI11G20180"/>
</dbReference>
<feature type="compositionally biased region" description="Basic residues" evidence="3">
    <location>
        <begin position="28"/>
        <end position="41"/>
    </location>
</feature>
<dbReference type="STRING" id="4529.A0A0E0RAI3"/>
<sequence length="262" mass="28693">MLAVGSSCAALRCAVHSSPTPSTNPPPPRRRFHRFSRRRDGRRRDAPLPSSASSGHGLAATSSFPGSSSPSAHWRRAASSPGTSPPPRRTEEAAVGVRRRRRIPGLAAEVEQRALAGGRDAAVLEFYSPWLRLCASLQGLVRELEDGAGGWTGFAIADAEDDRWLAEGCKGWVLIDLMVNTWWRMCVPNNSSLQFFNIVDHAKTAIDARFASPQLVVLSTLRSALRQVRQKAVHALHLLLDELHVVPDATEKSRLVADDRQQ</sequence>
<evidence type="ECO:0000256" key="1">
    <source>
        <dbReference type="ARBA" id="ARBA00008987"/>
    </source>
</evidence>
<dbReference type="EnsemblPlants" id="ORUFI11G20180.1">
    <property type="protein sequence ID" value="ORUFI11G20180.1"/>
    <property type="gene ID" value="ORUFI11G20180"/>
</dbReference>
<keyword evidence="5" id="KW-1185">Reference proteome</keyword>
<feature type="region of interest" description="Disordered" evidence="3">
    <location>
        <begin position="15"/>
        <end position="97"/>
    </location>
</feature>
<comment type="similarity">
    <text evidence="1">Belongs to the thioredoxin family.</text>
</comment>
<evidence type="ECO:0000313" key="5">
    <source>
        <dbReference type="Proteomes" id="UP000008022"/>
    </source>
</evidence>
<name>A0A0E0RAI3_ORYRU</name>
<dbReference type="PANTHER" id="PTHR43601">
    <property type="entry name" value="THIOREDOXIN, MITOCHONDRIAL"/>
    <property type="match status" value="1"/>
</dbReference>
<accession>A0A0E0RAI3</accession>
<evidence type="ECO:0000256" key="3">
    <source>
        <dbReference type="SAM" id="MobiDB-lite"/>
    </source>
</evidence>
<evidence type="ECO:0000313" key="4">
    <source>
        <dbReference type="EnsemblPlants" id="ORUFI11G20180.1"/>
    </source>
</evidence>
<feature type="compositionally biased region" description="Low complexity" evidence="3">
    <location>
        <begin position="62"/>
        <end position="82"/>
    </location>
</feature>
<reference evidence="5" key="1">
    <citation type="submission" date="2013-06" db="EMBL/GenBank/DDBJ databases">
        <authorList>
            <person name="Zhao Q."/>
        </authorList>
    </citation>
    <scope>NUCLEOTIDE SEQUENCE</scope>
    <source>
        <strain evidence="5">cv. W1943</strain>
    </source>
</reference>
<reference evidence="4" key="2">
    <citation type="submission" date="2015-06" db="UniProtKB">
        <authorList>
            <consortium name="EnsemblPlants"/>
        </authorList>
    </citation>
    <scope>IDENTIFICATION</scope>
</reference>
<proteinExistence type="inferred from homology"/>
<evidence type="ECO:0000256" key="2">
    <source>
        <dbReference type="ARBA" id="ARBA00023284"/>
    </source>
</evidence>
<keyword evidence="2" id="KW-0676">Redox-active center</keyword>
<dbReference type="AlphaFoldDB" id="A0A0E0RAI3"/>
<dbReference type="Proteomes" id="UP000008022">
    <property type="component" value="Unassembled WGS sequence"/>
</dbReference>
<dbReference type="HOGENOM" id="CLU_094450_0_0_1"/>
<protein>
    <submittedName>
        <fullName evidence="4">Uncharacterized protein</fullName>
    </submittedName>
</protein>